<dbReference type="CDD" id="cd12148">
    <property type="entry name" value="fungal_TF_MHR"/>
    <property type="match status" value="1"/>
</dbReference>
<evidence type="ECO:0000256" key="6">
    <source>
        <dbReference type="PROSITE-ProRule" id="PRU00042"/>
    </source>
</evidence>
<keyword evidence="1" id="KW-0479">Metal-binding</keyword>
<dbReference type="PANTHER" id="PTHR47660">
    <property type="entry name" value="TRANSCRIPTION FACTOR WITH C2H2 AND ZN(2)-CYS(6) DNA BINDING DOMAIN (EUROFUNG)-RELATED-RELATED"/>
    <property type="match status" value="1"/>
</dbReference>
<proteinExistence type="predicted"/>
<evidence type="ECO:0000256" key="1">
    <source>
        <dbReference type="ARBA" id="ARBA00022723"/>
    </source>
</evidence>
<reference evidence="9 10" key="1">
    <citation type="submission" date="2018-06" db="EMBL/GenBank/DDBJ databases">
        <title>Genome analysis of cellulolytic fungus Trichoderma lentiforme CFAM-422.</title>
        <authorList>
            <person name="Steindorff A.S."/>
            <person name="Formighieri E.F."/>
            <person name="Midorikawa G.E.O."/>
            <person name="Tamietti M.S."/>
            <person name="Ramos E.Z."/>
            <person name="Silva A.S."/>
            <person name="Bon E.P.S."/>
            <person name="Mendes T.D."/>
            <person name="Damaso M.C.T."/>
            <person name="Favaro L.C.L."/>
        </authorList>
    </citation>
    <scope>NUCLEOTIDE SEQUENCE [LARGE SCALE GENOMIC DNA]</scope>
    <source>
        <strain evidence="9 10">CFAM-422</strain>
    </source>
</reference>
<dbReference type="InterPro" id="IPR007219">
    <property type="entry name" value="XnlR_reg_dom"/>
</dbReference>
<evidence type="ECO:0000256" key="3">
    <source>
        <dbReference type="ARBA" id="ARBA00023015"/>
    </source>
</evidence>
<evidence type="ECO:0000256" key="2">
    <source>
        <dbReference type="ARBA" id="ARBA00022833"/>
    </source>
</evidence>
<evidence type="ECO:0000256" key="4">
    <source>
        <dbReference type="ARBA" id="ARBA00023163"/>
    </source>
</evidence>
<evidence type="ECO:0000256" key="5">
    <source>
        <dbReference type="ARBA" id="ARBA00023242"/>
    </source>
</evidence>
<sequence>MAPGKQDNTTLHQCDECTVSYTSRRHLERHRKIHAKLREREKARRRNHRCVHCRRKYATDDRLQKHINDYHFKETDERDACARCILYKMPCKGAPPCKWCKLDGKAAECVIAFHRTPVPVPVPVPPAATSPQQQEQVEEEGPQDDTLIQQGALGSTSGHVSAGWSTPRPNSPTDSILCLPPRPRPNSPTDSIPSLPPQPLPPMDIDISADSLSSRSAAPGEVNIRAGSLSWLDFEVAYLSPQTPLIQRLINDDSHARTPRDSADGIPLDASLVVALDSLGLLFKEPYIPQIMELSELVLVPGIELLRQLVDNYFLKWQKIQPVFHVPTWKFAKCPMVVLGAMACVGAVFDEDDEVVYQAHHISARCVSELNIMATRRAKNSCDIMYLAAVCLHQAYLLGSGDENIHGQVNGVRSFLIDSLKSLKLLGSGMSGREGSAQERVAPTRSEQAEWTAWVACELEIRTTWAVFEFDCSYSLLTNSPCAIDLRDLPLRFPCSDEVYDAPDAQSWADLRFQSPYCAQGPLVSTVVAATAAKKVLSEHISPWSKRLCTQVLESILRGYVRQTQRDSTIAAARHHGLDLGSATTERAESLLWSISFLGKSVYDAAISKPLSAMDLFNFRQVALHSTKLIRHYTHLTVYSDVMDLITYIARAAASRQSPNCRTSLRWAQQKLIEQFAQRPYKSRQYVWHAGQMIRIAKIYAMFVPCDNLRIFTAYLTILAFAKYGPRSLRDVEGVEPFPIDRWPQDEKDIENWLQFGGPAKMGSCTGIQVGCRTENLIQESFHMLYRLEHWGISERLFSVLLHFNDLGVLD</sequence>
<evidence type="ECO:0000259" key="8">
    <source>
        <dbReference type="PROSITE" id="PS50157"/>
    </source>
</evidence>
<dbReference type="Gene3D" id="3.30.160.60">
    <property type="entry name" value="Classic Zinc Finger"/>
    <property type="match status" value="1"/>
</dbReference>
<accession>A0A9P4XE66</accession>
<keyword evidence="2" id="KW-0862">Zinc</keyword>
<protein>
    <recommendedName>
        <fullName evidence="8">C2H2-type domain-containing protein</fullName>
    </recommendedName>
</protein>
<feature type="domain" description="C2H2-type" evidence="8">
    <location>
        <begin position="48"/>
        <end position="76"/>
    </location>
</feature>
<dbReference type="SMART" id="SM00355">
    <property type="entry name" value="ZnF_C2H2"/>
    <property type="match status" value="2"/>
</dbReference>
<keyword evidence="4" id="KW-0804">Transcription</keyword>
<organism evidence="9 10">
    <name type="scientific">Trichoderma lentiforme</name>
    <dbReference type="NCBI Taxonomy" id="1567552"/>
    <lineage>
        <taxon>Eukaryota</taxon>
        <taxon>Fungi</taxon>
        <taxon>Dikarya</taxon>
        <taxon>Ascomycota</taxon>
        <taxon>Pezizomycotina</taxon>
        <taxon>Sordariomycetes</taxon>
        <taxon>Hypocreomycetidae</taxon>
        <taxon>Hypocreales</taxon>
        <taxon>Hypocreaceae</taxon>
        <taxon>Trichoderma</taxon>
    </lineage>
</organism>
<keyword evidence="10" id="KW-1185">Reference proteome</keyword>
<dbReference type="AlphaFoldDB" id="A0A9P4XE66"/>
<keyword evidence="6" id="KW-0863">Zinc-finger</keyword>
<comment type="caution">
    <text evidence="9">The sequence shown here is derived from an EMBL/GenBank/DDBJ whole genome shotgun (WGS) entry which is preliminary data.</text>
</comment>
<dbReference type="GO" id="GO:0006351">
    <property type="term" value="P:DNA-templated transcription"/>
    <property type="evidence" value="ECO:0007669"/>
    <property type="project" value="InterPro"/>
</dbReference>
<feature type="region of interest" description="Disordered" evidence="7">
    <location>
        <begin position="120"/>
        <end position="203"/>
    </location>
</feature>
<name>A0A9P4XE66_9HYPO</name>
<dbReference type="Proteomes" id="UP000801864">
    <property type="component" value="Unassembled WGS sequence"/>
</dbReference>
<dbReference type="InterPro" id="IPR013087">
    <property type="entry name" value="Znf_C2H2_type"/>
</dbReference>
<dbReference type="PROSITE" id="PS50157">
    <property type="entry name" value="ZINC_FINGER_C2H2_2"/>
    <property type="match status" value="2"/>
</dbReference>
<dbReference type="PROSITE" id="PS00028">
    <property type="entry name" value="ZINC_FINGER_C2H2_1"/>
    <property type="match status" value="2"/>
</dbReference>
<gene>
    <name evidence="9" type="ORF">CFAM422_007729</name>
</gene>
<feature type="compositionally biased region" description="Polar residues" evidence="7">
    <location>
        <begin position="146"/>
        <end position="174"/>
    </location>
</feature>
<feature type="domain" description="C2H2-type" evidence="8">
    <location>
        <begin position="12"/>
        <end position="39"/>
    </location>
</feature>
<evidence type="ECO:0000256" key="7">
    <source>
        <dbReference type="SAM" id="MobiDB-lite"/>
    </source>
</evidence>
<evidence type="ECO:0000313" key="10">
    <source>
        <dbReference type="Proteomes" id="UP000801864"/>
    </source>
</evidence>
<keyword evidence="5" id="KW-0539">Nucleus</keyword>
<dbReference type="EMBL" id="QLNT01000013">
    <property type="protein sequence ID" value="KAF3068756.1"/>
    <property type="molecule type" value="Genomic_DNA"/>
</dbReference>
<dbReference type="Pfam" id="PF04082">
    <property type="entry name" value="Fungal_trans"/>
    <property type="match status" value="1"/>
</dbReference>
<keyword evidence="3" id="KW-0805">Transcription regulation</keyword>
<evidence type="ECO:0000313" key="9">
    <source>
        <dbReference type="EMBL" id="KAF3068756.1"/>
    </source>
</evidence>
<dbReference type="GO" id="GO:0003677">
    <property type="term" value="F:DNA binding"/>
    <property type="evidence" value="ECO:0007669"/>
    <property type="project" value="InterPro"/>
</dbReference>
<dbReference type="GO" id="GO:0008270">
    <property type="term" value="F:zinc ion binding"/>
    <property type="evidence" value="ECO:0007669"/>
    <property type="project" value="UniProtKB-KW"/>
</dbReference>
<dbReference type="PANTHER" id="PTHR47660:SF2">
    <property type="entry name" value="TRANSCRIPTION FACTOR WITH C2H2 AND ZN(2)-CYS(6) DNA BINDING DOMAIN (EUROFUNG)"/>
    <property type="match status" value="1"/>
</dbReference>